<keyword evidence="2" id="KW-0326">Glycosidase</keyword>
<comment type="caution">
    <text evidence="4">The sequence shown here is derived from an EMBL/GenBank/DDBJ whole genome shotgun (WGS) entry which is preliminary data.</text>
</comment>
<comment type="catalytic activity">
    <reaction evidence="2">
        <text>alpha,alpha-trehalose + H2O = alpha-D-glucose + beta-D-glucose</text>
        <dbReference type="Rhea" id="RHEA:32675"/>
        <dbReference type="ChEBI" id="CHEBI:15377"/>
        <dbReference type="ChEBI" id="CHEBI:15903"/>
        <dbReference type="ChEBI" id="CHEBI:16551"/>
        <dbReference type="ChEBI" id="CHEBI:17925"/>
        <dbReference type="EC" id="3.2.1.28"/>
    </reaction>
</comment>
<name>A0A6A1VVD3_9ROSI</name>
<comment type="similarity">
    <text evidence="1 2">Belongs to the glycosyl hydrolase 37 family.</text>
</comment>
<feature type="region of interest" description="Disordered" evidence="3">
    <location>
        <begin position="1"/>
        <end position="82"/>
    </location>
</feature>
<dbReference type="Gene3D" id="1.50.10.10">
    <property type="match status" value="1"/>
</dbReference>
<evidence type="ECO:0000313" key="4">
    <source>
        <dbReference type="EMBL" id="KAB1215508.1"/>
    </source>
</evidence>
<gene>
    <name evidence="4" type="ORF">CJ030_MR4G009019</name>
</gene>
<dbReference type="EMBL" id="RXIC02000022">
    <property type="protein sequence ID" value="KAB1215508.1"/>
    <property type="molecule type" value="Genomic_DNA"/>
</dbReference>
<dbReference type="PANTHER" id="PTHR23403:SF1">
    <property type="entry name" value="TREHALASE"/>
    <property type="match status" value="1"/>
</dbReference>
<dbReference type="InterPro" id="IPR012341">
    <property type="entry name" value="6hp_glycosidase-like_sf"/>
</dbReference>
<dbReference type="OrthoDB" id="3542292at2759"/>
<keyword evidence="5" id="KW-1185">Reference proteome</keyword>
<protein>
    <recommendedName>
        <fullName evidence="2">Trehalase</fullName>
        <ecNumber evidence="2">3.2.1.28</ecNumber>
    </recommendedName>
    <alternativeName>
        <fullName evidence="2">Alpha-trehalose glucohydrolase</fullName>
    </alternativeName>
</protein>
<evidence type="ECO:0000256" key="3">
    <source>
        <dbReference type="SAM" id="MobiDB-lite"/>
    </source>
</evidence>
<proteinExistence type="inferred from homology"/>
<reference evidence="4 5" key="1">
    <citation type="journal article" date="2019" name="Plant Biotechnol. J.">
        <title>The red bayberry genome and genetic basis of sex determination.</title>
        <authorList>
            <person name="Jia H.M."/>
            <person name="Jia H.J."/>
            <person name="Cai Q.L."/>
            <person name="Wang Y."/>
            <person name="Zhao H.B."/>
            <person name="Yang W.F."/>
            <person name="Wang G.Y."/>
            <person name="Li Y.H."/>
            <person name="Zhan D.L."/>
            <person name="Shen Y.T."/>
            <person name="Niu Q.F."/>
            <person name="Chang L."/>
            <person name="Qiu J."/>
            <person name="Zhao L."/>
            <person name="Xie H.B."/>
            <person name="Fu W.Y."/>
            <person name="Jin J."/>
            <person name="Li X.W."/>
            <person name="Jiao Y."/>
            <person name="Zhou C.C."/>
            <person name="Tu T."/>
            <person name="Chai C.Y."/>
            <person name="Gao J.L."/>
            <person name="Fan L.J."/>
            <person name="van de Weg E."/>
            <person name="Wang J.Y."/>
            <person name="Gao Z.S."/>
        </authorList>
    </citation>
    <scope>NUCLEOTIDE SEQUENCE [LARGE SCALE GENOMIC DNA]</scope>
    <source>
        <tissue evidence="4">Leaves</tissue>
    </source>
</reference>
<dbReference type="SUPFAM" id="SSF48208">
    <property type="entry name" value="Six-hairpin glycosidases"/>
    <property type="match status" value="1"/>
</dbReference>
<evidence type="ECO:0000256" key="1">
    <source>
        <dbReference type="ARBA" id="ARBA00005615"/>
    </source>
</evidence>
<dbReference type="EC" id="3.2.1.28" evidence="2"/>
<dbReference type="GO" id="GO:0004555">
    <property type="term" value="F:alpha,alpha-trehalase activity"/>
    <property type="evidence" value="ECO:0007669"/>
    <property type="project" value="UniProtKB-EC"/>
</dbReference>
<dbReference type="InterPro" id="IPR008928">
    <property type="entry name" value="6-hairpin_glycosidase_sf"/>
</dbReference>
<dbReference type="Pfam" id="PF01204">
    <property type="entry name" value="Trehalase"/>
    <property type="match status" value="1"/>
</dbReference>
<evidence type="ECO:0000256" key="2">
    <source>
        <dbReference type="RuleBase" id="RU361180"/>
    </source>
</evidence>
<accession>A0A6A1VVD3</accession>
<organism evidence="4 5">
    <name type="scientific">Morella rubra</name>
    <name type="common">Chinese bayberry</name>
    <dbReference type="NCBI Taxonomy" id="262757"/>
    <lineage>
        <taxon>Eukaryota</taxon>
        <taxon>Viridiplantae</taxon>
        <taxon>Streptophyta</taxon>
        <taxon>Embryophyta</taxon>
        <taxon>Tracheophyta</taxon>
        <taxon>Spermatophyta</taxon>
        <taxon>Magnoliopsida</taxon>
        <taxon>eudicotyledons</taxon>
        <taxon>Gunneridae</taxon>
        <taxon>Pentapetalae</taxon>
        <taxon>rosids</taxon>
        <taxon>fabids</taxon>
        <taxon>Fagales</taxon>
        <taxon>Myricaceae</taxon>
        <taxon>Morella</taxon>
    </lineage>
</organism>
<dbReference type="InterPro" id="IPR001661">
    <property type="entry name" value="Glyco_hydro_37"/>
</dbReference>
<dbReference type="PRINTS" id="PR00744">
    <property type="entry name" value="GLHYDRLASE37"/>
</dbReference>
<dbReference type="GO" id="GO:0005993">
    <property type="term" value="P:trehalose catabolic process"/>
    <property type="evidence" value="ECO:0007669"/>
    <property type="project" value="TreeGrafter"/>
</dbReference>
<evidence type="ECO:0000313" key="5">
    <source>
        <dbReference type="Proteomes" id="UP000516437"/>
    </source>
</evidence>
<feature type="compositionally biased region" description="Polar residues" evidence="3">
    <location>
        <begin position="69"/>
        <end position="80"/>
    </location>
</feature>
<dbReference type="Proteomes" id="UP000516437">
    <property type="component" value="Chromosome 4"/>
</dbReference>
<dbReference type="PANTHER" id="PTHR23403">
    <property type="entry name" value="TREHALASE"/>
    <property type="match status" value="1"/>
</dbReference>
<dbReference type="AlphaFoldDB" id="A0A6A1VVD3"/>
<sequence length="105" mass="11835">MPTFCQGRSKIRPGQDAEGKNRSYCSPESKEANRGVNPRRKQPALISSSPRLAQDRPIEMAAKPETLTDKQSALKISSTSEKQKFYREVASAAESGWDFSTRWMR</sequence>
<keyword evidence="2" id="KW-0378">Hydrolase</keyword>